<evidence type="ECO:0000256" key="3">
    <source>
        <dbReference type="ARBA" id="ARBA00023054"/>
    </source>
</evidence>
<feature type="coiled-coil region" evidence="4">
    <location>
        <begin position="103"/>
        <end position="281"/>
    </location>
</feature>
<keyword evidence="3 4" id="KW-0175">Coiled coil</keyword>
<protein>
    <recommendedName>
        <fullName evidence="2">Structural maintenance of chromosomes protein 5</fullName>
    </recommendedName>
</protein>
<evidence type="ECO:0000313" key="5">
    <source>
        <dbReference type="EMBL" id="KAJ8303938.1"/>
    </source>
</evidence>
<evidence type="ECO:0000256" key="2">
    <source>
        <dbReference type="ARBA" id="ARBA00018687"/>
    </source>
</evidence>
<evidence type="ECO:0000256" key="4">
    <source>
        <dbReference type="SAM" id="Coils"/>
    </source>
</evidence>
<comment type="caution">
    <text evidence="5">The sequence shown here is derived from an EMBL/GenBank/DDBJ whole genome shotgun (WGS) entry which is preliminary data.</text>
</comment>
<dbReference type="EMBL" id="JARBDR010000903">
    <property type="protein sequence ID" value="KAJ8303938.1"/>
    <property type="molecule type" value="Genomic_DNA"/>
</dbReference>
<proteinExistence type="inferred from homology"/>
<gene>
    <name evidence="5" type="ORF">KUTeg_017521</name>
</gene>
<evidence type="ECO:0000256" key="1">
    <source>
        <dbReference type="ARBA" id="ARBA00010171"/>
    </source>
</evidence>
<reference evidence="5 6" key="1">
    <citation type="submission" date="2022-12" db="EMBL/GenBank/DDBJ databases">
        <title>Chromosome-level genome of Tegillarca granosa.</title>
        <authorList>
            <person name="Kim J."/>
        </authorList>
    </citation>
    <scope>NUCLEOTIDE SEQUENCE [LARGE SCALE GENOMIC DNA]</scope>
    <source>
        <strain evidence="5">Teg-2019</strain>
        <tissue evidence="5">Adductor muscle</tissue>
    </source>
</reference>
<dbReference type="PANTHER" id="PTHR45916:SF1">
    <property type="entry name" value="STRUCTURAL MAINTENANCE OF CHROMOSOMES PROTEIN 5"/>
    <property type="match status" value="1"/>
</dbReference>
<keyword evidence="6" id="KW-1185">Reference proteome</keyword>
<dbReference type="SUPFAM" id="SSF52540">
    <property type="entry name" value="P-loop containing nucleoside triphosphate hydrolases"/>
    <property type="match status" value="1"/>
</dbReference>
<accession>A0ABQ9EF45</accession>
<dbReference type="InterPro" id="IPR027417">
    <property type="entry name" value="P-loop_NTPase"/>
</dbReference>
<comment type="similarity">
    <text evidence="1">Belongs to the SMC family. SMC5 subfamily.</text>
</comment>
<feature type="coiled-coil region" evidence="4">
    <location>
        <begin position="579"/>
        <end position="613"/>
    </location>
</feature>
<name>A0ABQ9EF45_TEGGR</name>
<evidence type="ECO:0000313" key="6">
    <source>
        <dbReference type="Proteomes" id="UP001217089"/>
    </source>
</evidence>
<dbReference type="PANTHER" id="PTHR45916">
    <property type="entry name" value="STRUCTURAL MAINTENANCE OF CHROMOSOMES PROTEIN 5"/>
    <property type="match status" value="1"/>
</dbReference>
<organism evidence="5 6">
    <name type="scientific">Tegillarca granosa</name>
    <name type="common">Malaysian cockle</name>
    <name type="synonym">Anadara granosa</name>
    <dbReference type="NCBI Taxonomy" id="220873"/>
    <lineage>
        <taxon>Eukaryota</taxon>
        <taxon>Metazoa</taxon>
        <taxon>Spiralia</taxon>
        <taxon>Lophotrochozoa</taxon>
        <taxon>Mollusca</taxon>
        <taxon>Bivalvia</taxon>
        <taxon>Autobranchia</taxon>
        <taxon>Pteriomorphia</taxon>
        <taxon>Arcoida</taxon>
        <taxon>Arcoidea</taxon>
        <taxon>Arcidae</taxon>
        <taxon>Tegillarca</taxon>
    </lineage>
</organism>
<feature type="coiled-coil region" evidence="4">
    <location>
        <begin position="417"/>
        <end position="516"/>
    </location>
</feature>
<dbReference type="Proteomes" id="UP001217089">
    <property type="component" value="Unassembled WGS sequence"/>
</dbReference>
<dbReference type="Gene3D" id="3.40.50.300">
    <property type="entry name" value="P-loop containing nucleotide triphosphate hydrolases"/>
    <property type="match status" value="2"/>
</dbReference>
<sequence>MEGSIQRITLENVLLNTSGENYVIHREINKNNALNKWLVNGRPATMKSVEELVARLNIQVGNLCQFLPQEKVADFAKMTPEDLLENTEKAVGPPGMFENHLKLKEARTEARRLEQGFSNLQERLDQEKQKNARLEQDVRNYEERQSHLEKKEILEKKRKWIEYDEMRKKYEECKKQRDKILAEYKQEKIKYEPLNRKLTEAKARIAEADNAMKSTTDKLREVAKKAHSNSKDIEMFTEKSMEVQEELKDKKQEESERNNRINDLKRQLQGLQNDLANADQIEDLKILRHKHKPSYDAVMWLKENMGQFEGNVHIPIMCCIKPKDPVGAKYIEMHISDNDKRAFVFENTRDYNHFMNIIRDQQNLKVNAVKVPPQPLSQFRSKHIGHYSSRYDDSVSSRSSKIRDPYWLIESVDSTKEHNLTQEIIELQTNLEKSEKRYGDLQNHSKELDFRLNQLREEKKCFELSMQKVRQSLNHASILWDTEMLEEELRDRSQAVQNLERQLEAAKEKAKNTKDVTKKLWEDAKKATNTGNNEELSPELRQRFESCPSTIEEIDALIHEQQARADSLFQTDESVVRDYRQRKRNIGHLEKELDTKKEDLDNHQAEIEQAKQQWIEPLKELMNRINTSFSYFFSCMKCAGEVDLHVPEKEDDYEKYGVKIKVKFRDAEVLRELTSHHQSGGERSVATVLYMMALQELTKCPFRCVDEINQGMDPINERKIFELVLLPDLEYEDNMNVLCVFNGPQMLNHTQWNLKKFKKRRRNINVVTS</sequence>